<dbReference type="Pfam" id="PF00583">
    <property type="entry name" value="Acetyltransf_1"/>
    <property type="match status" value="1"/>
</dbReference>
<name>A0A125W9N0_ENTFL</name>
<dbReference type="InterPro" id="IPR016181">
    <property type="entry name" value="Acyl_CoA_acyltransferase"/>
</dbReference>
<dbReference type="EMBL" id="AEBR01000009">
    <property type="protein sequence ID" value="EFM83957.1"/>
    <property type="molecule type" value="Genomic_DNA"/>
</dbReference>
<reference evidence="2 3" key="1">
    <citation type="submission" date="2010-07" db="EMBL/GenBank/DDBJ databases">
        <authorList>
            <person name="Sid Ahmed O."/>
        </authorList>
    </citation>
    <scope>NUCLEOTIDE SEQUENCE [LARGE SCALE GENOMIC DNA]</scope>
    <source>
        <strain evidence="2 3">TX4248</strain>
    </source>
</reference>
<dbReference type="GO" id="GO:0016747">
    <property type="term" value="F:acyltransferase activity, transferring groups other than amino-acyl groups"/>
    <property type="evidence" value="ECO:0007669"/>
    <property type="project" value="InterPro"/>
</dbReference>
<gene>
    <name evidence="2" type="ORF">HMPREF9498_00409</name>
</gene>
<evidence type="ECO:0000259" key="1">
    <source>
        <dbReference type="PROSITE" id="PS51186"/>
    </source>
</evidence>
<evidence type="ECO:0000313" key="3">
    <source>
        <dbReference type="Proteomes" id="UP000004846"/>
    </source>
</evidence>
<protein>
    <submittedName>
        <fullName evidence="2">Acetyltransferase, GNAT family</fullName>
    </submittedName>
</protein>
<dbReference type="CDD" id="cd04301">
    <property type="entry name" value="NAT_SF"/>
    <property type="match status" value="1"/>
</dbReference>
<dbReference type="AlphaFoldDB" id="A0A125W9N0"/>
<dbReference type="Proteomes" id="UP000004846">
    <property type="component" value="Unassembled WGS sequence"/>
</dbReference>
<dbReference type="RefSeq" id="WP_002357151.1">
    <property type="nucleotide sequence ID" value="NZ_GL454415.1"/>
</dbReference>
<evidence type="ECO:0000313" key="2">
    <source>
        <dbReference type="EMBL" id="EFM83957.1"/>
    </source>
</evidence>
<dbReference type="HOGENOM" id="CLU_013985_13_4_9"/>
<comment type="caution">
    <text evidence="2">The sequence shown here is derived from an EMBL/GenBank/DDBJ whole genome shotgun (WGS) entry which is preliminary data.</text>
</comment>
<organism evidence="2 3">
    <name type="scientific">Enterococcus faecalis TX4248</name>
    <dbReference type="NCBI Taxonomy" id="749495"/>
    <lineage>
        <taxon>Bacteria</taxon>
        <taxon>Bacillati</taxon>
        <taxon>Bacillota</taxon>
        <taxon>Bacilli</taxon>
        <taxon>Lactobacillales</taxon>
        <taxon>Enterococcaceae</taxon>
        <taxon>Enterococcus</taxon>
    </lineage>
</organism>
<dbReference type="SUPFAM" id="SSF55729">
    <property type="entry name" value="Acyl-CoA N-acyltransferases (Nat)"/>
    <property type="match status" value="1"/>
</dbReference>
<feature type="domain" description="N-acetyltransferase" evidence="1">
    <location>
        <begin position="1"/>
        <end position="157"/>
    </location>
</feature>
<dbReference type="PROSITE" id="PS51186">
    <property type="entry name" value="GNAT"/>
    <property type="match status" value="1"/>
</dbReference>
<sequence length="162" mass="19500">MKIRVADEKELPMILQFLTEVKAFMDVVGITQWTKDYPSQEDIQEDITKKRLYLLMHEEMIFSMATFCMEQEQDFVWLKRFATSPNYIAKGYGSLLFHELEKRAVWEGRRKMYAQTNHTNHRMIRFFESKGFTKIHESLQMNRLDFGSFYLYVKELENQSIV</sequence>
<dbReference type="InterPro" id="IPR000182">
    <property type="entry name" value="GNAT_dom"/>
</dbReference>
<dbReference type="Gene3D" id="3.40.630.30">
    <property type="match status" value="1"/>
</dbReference>
<keyword evidence="2" id="KW-0808">Transferase</keyword>
<accession>A0A125W9N0</accession>
<proteinExistence type="predicted"/>